<dbReference type="RefSeq" id="WP_060606231.1">
    <property type="nucleotide sequence ID" value="NZ_FQZC01000003.1"/>
</dbReference>
<dbReference type="EMBL" id="FQZC01000003">
    <property type="protein sequence ID" value="SHJ57999.1"/>
    <property type="molecule type" value="Genomic_DNA"/>
</dbReference>
<sequence>MDSIACQWDEARAERLRGATVLVGITHDEAAECRVEHFLGTVVDVSRRDGIILKLHGSREGETCRLPADLDAFRAVAKGDTPEADYVTDWIRTTRRSGA</sequence>
<gene>
    <name evidence="1" type="ORF">SAMN02745911_2929</name>
</gene>
<evidence type="ECO:0000313" key="2">
    <source>
        <dbReference type="Proteomes" id="UP000184290"/>
    </source>
</evidence>
<accession>A0ABY1ING3</accession>
<dbReference type="Proteomes" id="UP000184290">
    <property type="component" value="Unassembled WGS sequence"/>
</dbReference>
<reference evidence="1 2" key="1">
    <citation type="submission" date="2016-11" db="EMBL/GenBank/DDBJ databases">
        <authorList>
            <person name="Varghese N."/>
            <person name="Submissions S."/>
        </authorList>
    </citation>
    <scope>NUCLEOTIDE SEQUENCE [LARGE SCALE GENOMIC DNA]</scope>
    <source>
        <strain evidence="1 2">DSM 21988</strain>
    </source>
</reference>
<comment type="caution">
    <text evidence="1">The sequence shown here is derived from an EMBL/GenBank/DDBJ whole genome shotgun (WGS) entry which is preliminary data.</text>
</comment>
<name>A0ABY1ING3_9HYPH</name>
<organism evidence="1 2">
    <name type="scientific">Aureimonas altamirensis DSM 21988</name>
    <dbReference type="NCBI Taxonomy" id="1121026"/>
    <lineage>
        <taxon>Bacteria</taxon>
        <taxon>Pseudomonadati</taxon>
        <taxon>Pseudomonadota</taxon>
        <taxon>Alphaproteobacteria</taxon>
        <taxon>Hyphomicrobiales</taxon>
        <taxon>Aurantimonadaceae</taxon>
        <taxon>Aureimonas</taxon>
    </lineage>
</organism>
<evidence type="ECO:0000313" key="1">
    <source>
        <dbReference type="EMBL" id="SHJ57999.1"/>
    </source>
</evidence>
<proteinExistence type="predicted"/>
<protein>
    <submittedName>
        <fullName evidence="1">Uncharacterized protein</fullName>
    </submittedName>
</protein>
<keyword evidence="2" id="KW-1185">Reference proteome</keyword>